<evidence type="ECO:0000313" key="2">
    <source>
        <dbReference type="Proteomes" id="UP000499080"/>
    </source>
</evidence>
<dbReference type="AlphaFoldDB" id="A0A4Y2LJQ3"/>
<protein>
    <submittedName>
        <fullName evidence="1">Uncharacterized protein</fullName>
    </submittedName>
</protein>
<evidence type="ECO:0000313" key="1">
    <source>
        <dbReference type="EMBL" id="GBN15015.1"/>
    </source>
</evidence>
<gene>
    <name evidence="1" type="ORF">AVEN_15634_1</name>
</gene>
<comment type="caution">
    <text evidence="1">The sequence shown here is derived from an EMBL/GenBank/DDBJ whole genome shotgun (WGS) entry which is preliminary data.</text>
</comment>
<accession>A0A4Y2LJQ3</accession>
<dbReference type="Proteomes" id="UP000499080">
    <property type="component" value="Unassembled WGS sequence"/>
</dbReference>
<name>A0A4Y2LJQ3_ARAVE</name>
<keyword evidence="2" id="KW-1185">Reference proteome</keyword>
<reference evidence="1 2" key="1">
    <citation type="journal article" date="2019" name="Sci. Rep.">
        <title>Orb-weaving spider Araneus ventricosus genome elucidates the spidroin gene catalogue.</title>
        <authorList>
            <person name="Kono N."/>
            <person name="Nakamura H."/>
            <person name="Ohtoshi R."/>
            <person name="Moran D.A.P."/>
            <person name="Shinohara A."/>
            <person name="Yoshida Y."/>
            <person name="Fujiwara M."/>
            <person name="Mori M."/>
            <person name="Tomita M."/>
            <person name="Arakawa K."/>
        </authorList>
    </citation>
    <scope>NUCLEOTIDE SEQUENCE [LARGE SCALE GENOMIC DNA]</scope>
</reference>
<sequence length="152" mass="17438">MKNDDISNLKGIGKFSQFKASVKKFHEEVGEFLANFLYDDAVEAIWSWCSSFGEMMDDSRDFSFGEWAVVCGARWDGPSLSVGCIRTQGRREDCWLFPLSCRMTVILFTVHNVPQAFDDFLNSASSSYDTSLFRSFIVEDKECCKVLLRKEY</sequence>
<dbReference type="EMBL" id="BGPR01005974">
    <property type="protein sequence ID" value="GBN15015.1"/>
    <property type="molecule type" value="Genomic_DNA"/>
</dbReference>
<organism evidence="1 2">
    <name type="scientific">Araneus ventricosus</name>
    <name type="common">Orbweaver spider</name>
    <name type="synonym">Epeira ventricosa</name>
    <dbReference type="NCBI Taxonomy" id="182803"/>
    <lineage>
        <taxon>Eukaryota</taxon>
        <taxon>Metazoa</taxon>
        <taxon>Ecdysozoa</taxon>
        <taxon>Arthropoda</taxon>
        <taxon>Chelicerata</taxon>
        <taxon>Arachnida</taxon>
        <taxon>Araneae</taxon>
        <taxon>Araneomorphae</taxon>
        <taxon>Entelegynae</taxon>
        <taxon>Araneoidea</taxon>
        <taxon>Araneidae</taxon>
        <taxon>Araneus</taxon>
    </lineage>
</organism>
<proteinExistence type="predicted"/>